<dbReference type="InterPro" id="IPR015631">
    <property type="entry name" value="CD2/SLAM_rcpt"/>
</dbReference>
<keyword evidence="3" id="KW-0472">Membrane</keyword>
<name>A0A5E4D728_MARMO</name>
<evidence type="ECO:0000313" key="8">
    <source>
        <dbReference type="EMBL" id="VTJ88961.1"/>
    </source>
</evidence>
<dbReference type="Gene3D" id="2.60.40.10">
    <property type="entry name" value="Immunoglobulins"/>
    <property type="match status" value="2"/>
</dbReference>
<gene>
    <name evidence="8" type="ORF">MONAX_5E009517</name>
</gene>
<evidence type="ECO:0000256" key="2">
    <source>
        <dbReference type="ARBA" id="ARBA00022729"/>
    </source>
</evidence>
<feature type="domain" description="Ig-like" evidence="7">
    <location>
        <begin position="144"/>
        <end position="228"/>
    </location>
</feature>
<dbReference type="InterPro" id="IPR036179">
    <property type="entry name" value="Ig-like_dom_sf"/>
</dbReference>
<accession>A0A5E4D728</accession>
<evidence type="ECO:0000259" key="7">
    <source>
        <dbReference type="PROSITE" id="PS50835"/>
    </source>
</evidence>
<dbReference type="InterPro" id="IPR013783">
    <property type="entry name" value="Ig-like_fold"/>
</dbReference>
<dbReference type="Pfam" id="PF11465">
    <property type="entry name" value="Receptor_2B4"/>
    <property type="match status" value="1"/>
</dbReference>
<proteinExistence type="predicted"/>
<reference evidence="8" key="1">
    <citation type="submission" date="2019-04" db="EMBL/GenBank/DDBJ databases">
        <authorList>
            <person name="Alioto T."/>
            <person name="Alioto T."/>
        </authorList>
    </citation>
    <scope>NUCLEOTIDE SEQUENCE [LARGE SCALE GENOMIC DNA]</scope>
</reference>
<evidence type="ECO:0000256" key="4">
    <source>
        <dbReference type="ARBA" id="ARBA00023180"/>
    </source>
</evidence>
<feature type="signal peptide" evidence="6">
    <location>
        <begin position="1"/>
        <end position="17"/>
    </location>
</feature>
<organism evidence="8 9">
    <name type="scientific">Marmota monax</name>
    <name type="common">Woodchuck</name>
    <dbReference type="NCBI Taxonomy" id="9995"/>
    <lineage>
        <taxon>Eukaryota</taxon>
        <taxon>Metazoa</taxon>
        <taxon>Chordata</taxon>
        <taxon>Craniata</taxon>
        <taxon>Vertebrata</taxon>
        <taxon>Euteleostomi</taxon>
        <taxon>Mammalia</taxon>
        <taxon>Eutheria</taxon>
        <taxon>Euarchontoglires</taxon>
        <taxon>Glires</taxon>
        <taxon>Rodentia</taxon>
        <taxon>Sciuromorpha</taxon>
        <taxon>Sciuridae</taxon>
        <taxon>Xerinae</taxon>
        <taxon>Marmotini</taxon>
        <taxon>Marmota</taxon>
    </lineage>
</organism>
<evidence type="ECO:0000256" key="1">
    <source>
        <dbReference type="ARBA" id="ARBA00004370"/>
    </source>
</evidence>
<evidence type="ECO:0000256" key="3">
    <source>
        <dbReference type="ARBA" id="ARBA00023136"/>
    </source>
</evidence>
<keyword evidence="2 6" id="KW-0732">Signal</keyword>
<dbReference type="Proteomes" id="UP000335636">
    <property type="component" value="Unassembled WGS sequence"/>
</dbReference>
<protein>
    <recommendedName>
        <fullName evidence="7">Ig-like domain-containing protein</fullName>
    </recommendedName>
</protein>
<feature type="region of interest" description="Disordered" evidence="5">
    <location>
        <begin position="297"/>
        <end position="320"/>
    </location>
</feature>
<comment type="caution">
    <text evidence="8">The sequence shown here is derived from an EMBL/GenBank/DDBJ whole genome shotgun (WGS) entry which is preliminary data.</text>
</comment>
<dbReference type="PANTHER" id="PTHR12080">
    <property type="entry name" value="SIGNALING LYMPHOCYTIC ACTIVATION MOLECULE"/>
    <property type="match status" value="1"/>
</dbReference>
<dbReference type="InterPro" id="IPR007110">
    <property type="entry name" value="Ig-like_dom"/>
</dbReference>
<dbReference type="PROSITE" id="PS50835">
    <property type="entry name" value="IG_LIKE"/>
    <property type="match status" value="1"/>
</dbReference>
<sequence length="320" mass="35741">MMDPLASLCWLHTQILMLQFLPFPGFQTVRDPGPSCTLNRVVGESVQLPLNHTLSPDIREIEWKWNTEAEQQQLLVSWKPSGPEWYEFEDKYKHRFCLTEEYILNISNLTVEMSGLYVAEIKYNTGKSQKKDFRLCVHEPIPKPQIRIHSLSNTPGWCNVSLECGTPETTENLTVTWLSNGFPRELEQRGTLSAASNSRNLSLSLPLSQSHGHLTCVVSNSADQKNATVDLGSICPQRATVPQAPPRAGSDDPQIGGLDSHDLPYAEISPLRPTEDNLDICLVQTPKPTPAVHTVYEKIHKSPKPTGSPRSGVNLDDDRP</sequence>
<feature type="non-terminal residue" evidence="8">
    <location>
        <position position="320"/>
    </location>
</feature>
<keyword evidence="4" id="KW-0325">Glycoprotein</keyword>
<evidence type="ECO:0000256" key="6">
    <source>
        <dbReference type="SAM" id="SignalP"/>
    </source>
</evidence>
<dbReference type="SUPFAM" id="SSF48726">
    <property type="entry name" value="Immunoglobulin"/>
    <property type="match status" value="2"/>
</dbReference>
<feature type="chain" id="PRO_5022848645" description="Ig-like domain-containing protein" evidence="6">
    <location>
        <begin position="18"/>
        <end position="320"/>
    </location>
</feature>
<comment type="subcellular location">
    <subcellularLocation>
        <location evidence="1">Membrane</location>
    </subcellularLocation>
</comment>
<evidence type="ECO:0000256" key="5">
    <source>
        <dbReference type="SAM" id="MobiDB-lite"/>
    </source>
</evidence>
<dbReference type="PANTHER" id="PTHR12080:SF121">
    <property type="entry name" value="IG-LIKE DOMAIN-CONTAINING PROTEIN-RELATED"/>
    <property type="match status" value="1"/>
</dbReference>
<dbReference type="GO" id="GO:0016020">
    <property type="term" value="C:membrane"/>
    <property type="evidence" value="ECO:0007669"/>
    <property type="project" value="UniProtKB-SubCell"/>
</dbReference>
<feature type="region of interest" description="Disordered" evidence="5">
    <location>
        <begin position="238"/>
        <end position="263"/>
    </location>
</feature>
<dbReference type="InterPro" id="IPR024303">
    <property type="entry name" value="NK_rcpt_2B4_Ig_dom"/>
</dbReference>
<keyword evidence="9" id="KW-1185">Reference proteome</keyword>
<dbReference type="EMBL" id="CABDUW010003274">
    <property type="protein sequence ID" value="VTJ88961.1"/>
    <property type="molecule type" value="Genomic_DNA"/>
</dbReference>
<evidence type="ECO:0000313" key="9">
    <source>
        <dbReference type="Proteomes" id="UP000335636"/>
    </source>
</evidence>
<dbReference type="AlphaFoldDB" id="A0A5E4D728"/>